<proteinExistence type="predicted"/>
<feature type="region of interest" description="Disordered" evidence="3">
    <location>
        <begin position="891"/>
        <end position="942"/>
    </location>
</feature>
<dbReference type="EMBL" id="LATX01002190">
    <property type="protein sequence ID" value="KTB33149.1"/>
    <property type="molecule type" value="Genomic_DNA"/>
</dbReference>
<sequence length="1483" mass="162446">MHGLDYDNNFLESLPTPDDRSPDIRSLSSKQFEALHHSHLLSHAPDSVLFPFLHGIEGDNEAQNLFFASQGEKTLNGTPRSQPGRRSHAVRLPNYRGLMWVICEEDLENSEKDLKILVHRPSNFGVSDDDLSESYFTDEDDLDDEDDDDTSSESLSEHAFAKVQQDPFVAGSSSGSEDMYNMRIGHGGVMGMDVDMDMNNRIDIAVGDSSDDVENPINPRPHDHDLVEIIGVGADAKHMHPVQHRPQSQSIPRPIRTTDLAAPHHKQQSSTDTPSTTLSSSYGTDSLVDEAPSSSMSSPITSMSEYEFNSLSSPVKTNGTDEPTPLPPLVPTRGEGRAPRSPRQRAPRSTPRSPPPILASTFRACDLLRRIETDIDQHTTFTDPDNDGEWEFVPLYVPDGISLRNFGIQVPILATISDIVVYSPVAGGAAKSPNALRLARRFQQAIERKRKQREAEGCCSAADASTGGTDPWELPQYNVFVLNATPEDIKRDLTHLCIRLCGEGEVPRSLSDIILVEQSQARQNDGMDVDIEDASHPTLKQPARFPPNTVDFAQRERDEMRDLTRATEIISVFPKDVPLSKIHPVELLPGGDFFERAVCESYDATASSAPTVNMDTDLEDVELSTTKSYWNPTVGQVFLGNVNDVPMPVEIGYDGLPVRGEDVKHGLLDVRGWERAVAAGVNIFGEDESEASEDLDGMQEDIVDEDEMETSSTHRSSFKSRQKAKAQQRPCFPQGNSPYEGLGYDICIECHEMAPFPNAGHFKAVEEKVAMLEERWRDFVHRQRGSDKKGAKIPPRPPPHQNSIIHLPFPSSPTGSTQTISQILPALRFLQRCLVLQSDEETADEAEETNEQGANGQAASPEASKASSSSRRWSSVSALIPSFPSFPLQVHSPSPAYTTPAPPRTPPPGSPTAQSARTRSFTSPVPVPSPHGQRCSAPAPLLPKQKPWSRPLKILLYSSDGYTESSVPALCLLMAIKGLTLPRAYLELQVEKKRSFFVYQPDLGFLKRMEGVVRDERRMEKDRLDMEKREKERRERELKQREPRTSSSGGGGGIFSSFGGFGTHVNPYAAGWGTGSASGSANGSAKPLQQTVCLDSHRHQVQPKQRPAAKSVSFARSPIAIPGPTPVQQRPQGVPESITSEPAEENQPTHHPAMVPRSSSTLPVSSSAPTSSALAGLGGSLGVASGGAVVGPNSNGLRNRRPRANTSPWLPSLFGGDHHSWFNDARFDGSFPSRVLPFLYLGNLNHASNVYMLQALGITHVVSVGECALIPPHHIASGPSAYVGRFGHGDSSTHFIQSKNQGSLWIEERAGRIKVLDIQGVCDDGIDTLEPQLGPICDWIDQAREEGGHVLVHCRVGVSRSATVTIAYVMKHLNLSLVDAYLIVRSRRLSVLIQPNMRLLYNLLGWEIKLAKERAGGDEQRLKYELSSALSWPYLAKEMFWRASSSSVIASLDSTTATATAISSCSLNTPSRTPFSALLAAYR</sequence>
<dbReference type="SMART" id="SM00195">
    <property type="entry name" value="DSPc"/>
    <property type="match status" value="1"/>
</dbReference>
<evidence type="ECO:0000259" key="4">
    <source>
        <dbReference type="PROSITE" id="PS50054"/>
    </source>
</evidence>
<dbReference type="InterPro" id="IPR020422">
    <property type="entry name" value="TYR_PHOSPHATASE_DUAL_dom"/>
</dbReference>
<dbReference type="PROSITE" id="PS50056">
    <property type="entry name" value="TYR_PHOSPHATASE_2"/>
    <property type="match status" value="1"/>
</dbReference>
<dbReference type="Pfam" id="PF00782">
    <property type="entry name" value="DSPc"/>
    <property type="match status" value="1"/>
</dbReference>
<evidence type="ECO:0000313" key="7">
    <source>
        <dbReference type="Proteomes" id="UP000054988"/>
    </source>
</evidence>
<evidence type="ECO:0000256" key="2">
    <source>
        <dbReference type="ARBA" id="ARBA00022912"/>
    </source>
</evidence>
<name>A0A0W0FA03_MONRR</name>
<dbReference type="CDD" id="cd14516">
    <property type="entry name" value="DSP_fungal_PPS1"/>
    <property type="match status" value="1"/>
</dbReference>
<dbReference type="PROSITE" id="PS00383">
    <property type="entry name" value="TYR_PHOSPHATASE_1"/>
    <property type="match status" value="1"/>
</dbReference>
<dbReference type="Gene3D" id="3.90.190.10">
    <property type="entry name" value="Protein tyrosine phosphatase superfamily"/>
    <property type="match status" value="1"/>
</dbReference>
<feature type="domain" description="Tyrosine specific protein phosphatases" evidence="5">
    <location>
        <begin position="1341"/>
        <end position="1399"/>
    </location>
</feature>
<dbReference type="eggNOG" id="KOG1716">
    <property type="taxonomic scope" value="Eukaryota"/>
</dbReference>
<keyword evidence="1" id="KW-0378">Hydrolase</keyword>
<feature type="compositionally biased region" description="Acidic residues" evidence="3">
    <location>
        <begin position="128"/>
        <end position="151"/>
    </location>
</feature>
<feature type="region of interest" description="Disordered" evidence="3">
    <location>
        <begin position="1097"/>
        <end position="1171"/>
    </location>
</feature>
<dbReference type="PANTHER" id="PTHR47550">
    <property type="entry name" value="DUAL SPECIFICITY PROTEIN PHOSPHATASE PPS1"/>
    <property type="match status" value="1"/>
</dbReference>
<feature type="region of interest" description="Disordered" evidence="3">
    <location>
        <begin position="705"/>
        <end position="735"/>
    </location>
</feature>
<dbReference type="InterPro" id="IPR000340">
    <property type="entry name" value="Dual-sp_phosphatase_cat-dom"/>
</dbReference>
<feature type="region of interest" description="Disordered" evidence="3">
    <location>
        <begin position="840"/>
        <end position="869"/>
    </location>
</feature>
<dbReference type="GO" id="GO:0033260">
    <property type="term" value="P:nuclear DNA replication"/>
    <property type="evidence" value="ECO:0007669"/>
    <property type="project" value="InterPro"/>
</dbReference>
<evidence type="ECO:0000259" key="5">
    <source>
        <dbReference type="PROSITE" id="PS50056"/>
    </source>
</evidence>
<accession>A0A0W0FA03</accession>
<comment type="caution">
    <text evidence="6">The sequence shown here is derived from an EMBL/GenBank/DDBJ whole genome shotgun (WGS) entry which is preliminary data.</text>
</comment>
<feature type="compositionally biased region" description="Low complexity" evidence="3">
    <location>
        <begin position="292"/>
        <end position="304"/>
    </location>
</feature>
<feature type="compositionally biased region" description="Acidic residues" evidence="3">
    <location>
        <begin position="840"/>
        <end position="850"/>
    </location>
</feature>
<feature type="domain" description="Tyrosine-protein phosphatase" evidence="4">
    <location>
        <begin position="1231"/>
        <end position="1412"/>
    </location>
</feature>
<feature type="compositionally biased region" description="Polar residues" evidence="3">
    <location>
        <begin position="914"/>
        <end position="923"/>
    </location>
</feature>
<dbReference type="PROSITE" id="PS50054">
    <property type="entry name" value="TYR_PHOSPHATASE_DUAL"/>
    <property type="match status" value="1"/>
</dbReference>
<feature type="compositionally biased region" description="Pro residues" evidence="3">
    <location>
        <begin position="900"/>
        <end position="910"/>
    </location>
</feature>
<dbReference type="InterPro" id="IPR016130">
    <property type="entry name" value="Tyr_Pase_AS"/>
</dbReference>
<feature type="compositionally biased region" description="Basic and acidic residues" evidence="3">
    <location>
        <begin position="1024"/>
        <end position="1044"/>
    </location>
</feature>
<evidence type="ECO:0000313" key="6">
    <source>
        <dbReference type="EMBL" id="KTB33149.1"/>
    </source>
</evidence>
<dbReference type="GO" id="GO:0008138">
    <property type="term" value="F:protein tyrosine/serine/threonine phosphatase activity"/>
    <property type="evidence" value="ECO:0007669"/>
    <property type="project" value="InterPro"/>
</dbReference>
<feature type="compositionally biased region" description="Basic residues" evidence="3">
    <location>
        <begin position="716"/>
        <end position="726"/>
    </location>
</feature>
<dbReference type="InterPro" id="IPR000387">
    <property type="entry name" value="Tyr_Pase_dom"/>
</dbReference>
<feature type="compositionally biased region" description="Polar residues" evidence="3">
    <location>
        <begin position="307"/>
        <end position="321"/>
    </location>
</feature>
<feature type="compositionally biased region" description="Low complexity" evidence="3">
    <location>
        <begin position="1158"/>
        <end position="1171"/>
    </location>
</feature>
<evidence type="ECO:0000256" key="3">
    <source>
        <dbReference type="SAM" id="MobiDB-lite"/>
    </source>
</evidence>
<feature type="compositionally biased region" description="Low complexity" evidence="3">
    <location>
        <begin position="858"/>
        <end position="869"/>
    </location>
</feature>
<evidence type="ECO:0000256" key="1">
    <source>
        <dbReference type="ARBA" id="ARBA00022801"/>
    </source>
</evidence>
<feature type="region of interest" description="Disordered" evidence="3">
    <location>
        <begin position="1024"/>
        <end position="1055"/>
    </location>
</feature>
<reference evidence="6 7" key="1">
    <citation type="submission" date="2015-12" db="EMBL/GenBank/DDBJ databases">
        <title>Draft genome sequence of Moniliophthora roreri, the causal agent of frosty pod rot of cacao.</title>
        <authorList>
            <person name="Aime M.C."/>
            <person name="Diaz-Valderrama J.R."/>
            <person name="Kijpornyongpan T."/>
            <person name="Phillips-Mora W."/>
        </authorList>
    </citation>
    <scope>NUCLEOTIDE SEQUENCE [LARGE SCALE GENOMIC DNA]</scope>
    <source>
        <strain evidence="6 7">MCA 2952</strain>
    </source>
</reference>
<feature type="region of interest" description="Disordered" evidence="3">
    <location>
        <begin position="1"/>
        <end position="24"/>
    </location>
</feature>
<dbReference type="GO" id="GO:0005634">
    <property type="term" value="C:nucleus"/>
    <property type="evidence" value="ECO:0007669"/>
    <property type="project" value="GOC"/>
</dbReference>
<protein>
    <submittedName>
        <fullName evidence="6">Uncharacterized protein</fullName>
    </submittedName>
</protein>
<dbReference type="InterPro" id="IPR029021">
    <property type="entry name" value="Prot-tyrosine_phosphatase-like"/>
</dbReference>
<dbReference type="PANTHER" id="PTHR47550:SF1">
    <property type="entry name" value="DUAL SPECIFICITY PROTEIN PHOSPHATASE PPS1"/>
    <property type="match status" value="1"/>
</dbReference>
<gene>
    <name evidence="6" type="ORF">WG66_14286</name>
</gene>
<feature type="region of interest" description="Disordered" evidence="3">
    <location>
        <begin position="782"/>
        <end position="818"/>
    </location>
</feature>
<feature type="region of interest" description="Disordered" evidence="3">
    <location>
        <begin position="261"/>
        <end position="359"/>
    </location>
</feature>
<feature type="region of interest" description="Disordered" evidence="3">
    <location>
        <begin position="128"/>
        <end position="178"/>
    </location>
</feature>
<dbReference type="InterPro" id="IPR047949">
    <property type="entry name" value="PPS1_DSP"/>
</dbReference>
<keyword evidence="2" id="KW-0904">Protein phosphatase</keyword>
<organism evidence="6 7">
    <name type="scientific">Moniliophthora roreri</name>
    <name type="common">Frosty pod rot fungus</name>
    <name type="synonym">Monilia roreri</name>
    <dbReference type="NCBI Taxonomy" id="221103"/>
    <lineage>
        <taxon>Eukaryota</taxon>
        <taxon>Fungi</taxon>
        <taxon>Dikarya</taxon>
        <taxon>Basidiomycota</taxon>
        <taxon>Agaricomycotina</taxon>
        <taxon>Agaricomycetes</taxon>
        <taxon>Agaricomycetidae</taxon>
        <taxon>Agaricales</taxon>
        <taxon>Marasmiineae</taxon>
        <taxon>Marasmiaceae</taxon>
        <taxon>Moniliophthora</taxon>
    </lineage>
</organism>
<dbReference type="SUPFAM" id="SSF52799">
    <property type="entry name" value="(Phosphotyrosine protein) phosphatases II"/>
    <property type="match status" value="1"/>
</dbReference>
<dbReference type="InterPro" id="IPR053239">
    <property type="entry name" value="Dual_spec_PTase"/>
</dbReference>
<feature type="compositionally biased region" description="Low complexity" evidence="3">
    <location>
        <begin position="269"/>
        <end position="281"/>
    </location>
</feature>
<dbReference type="Proteomes" id="UP000054988">
    <property type="component" value="Unassembled WGS sequence"/>
</dbReference>